<comment type="caution">
    <text evidence="3">The sequence shown here is derived from an EMBL/GenBank/DDBJ whole genome shotgun (WGS) entry which is preliminary data.</text>
</comment>
<dbReference type="PROSITE" id="PS51352">
    <property type="entry name" value="THIOREDOXIN_2"/>
    <property type="match status" value="1"/>
</dbReference>
<dbReference type="AlphaFoldDB" id="X1SJC0"/>
<name>X1SJC0_9ZZZZ</name>
<dbReference type="InterPro" id="IPR012336">
    <property type="entry name" value="Thioredoxin-like_fold"/>
</dbReference>
<proteinExistence type="predicted"/>
<organism evidence="3">
    <name type="scientific">marine sediment metagenome</name>
    <dbReference type="NCBI Taxonomy" id="412755"/>
    <lineage>
        <taxon>unclassified sequences</taxon>
        <taxon>metagenomes</taxon>
        <taxon>ecological metagenomes</taxon>
    </lineage>
</organism>
<reference evidence="3" key="1">
    <citation type="journal article" date="2014" name="Front. Microbiol.">
        <title>High frequency of phylogenetically diverse reductive dehalogenase-homologous genes in deep subseafloor sedimentary metagenomes.</title>
        <authorList>
            <person name="Kawai M."/>
            <person name="Futagami T."/>
            <person name="Toyoda A."/>
            <person name="Takaki Y."/>
            <person name="Nishi S."/>
            <person name="Hori S."/>
            <person name="Arai W."/>
            <person name="Tsubouchi T."/>
            <person name="Morono Y."/>
            <person name="Uchiyama I."/>
            <person name="Ito T."/>
            <person name="Fujiyama A."/>
            <person name="Inagaki F."/>
            <person name="Takami H."/>
        </authorList>
    </citation>
    <scope>NUCLEOTIDE SEQUENCE</scope>
    <source>
        <strain evidence="3">Expedition CK06-06</strain>
    </source>
</reference>
<evidence type="ECO:0000256" key="1">
    <source>
        <dbReference type="ARBA" id="ARBA00022729"/>
    </source>
</evidence>
<dbReference type="SUPFAM" id="SSF52833">
    <property type="entry name" value="Thioredoxin-like"/>
    <property type="match status" value="1"/>
</dbReference>
<protein>
    <recommendedName>
        <fullName evidence="2">Thioredoxin domain-containing protein</fullName>
    </recommendedName>
</protein>
<evidence type="ECO:0000259" key="2">
    <source>
        <dbReference type="PROSITE" id="PS51352"/>
    </source>
</evidence>
<evidence type="ECO:0000313" key="3">
    <source>
        <dbReference type="EMBL" id="GAI93132.1"/>
    </source>
</evidence>
<dbReference type="InterPro" id="IPR013766">
    <property type="entry name" value="Thioredoxin_domain"/>
</dbReference>
<keyword evidence="1" id="KW-0732">Signal</keyword>
<dbReference type="Pfam" id="PF13098">
    <property type="entry name" value="Thioredoxin_2"/>
    <property type="match status" value="1"/>
</dbReference>
<dbReference type="InterPro" id="IPR036249">
    <property type="entry name" value="Thioredoxin-like_sf"/>
</dbReference>
<dbReference type="InterPro" id="IPR051099">
    <property type="entry name" value="AGR/TXD"/>
</dbReference>
<dbReference type="PANTHER" id="PTHR15337:SF11">
    <property type="entry name" value="THIOREDOXIN DOMAIN-CONTAINING PROTEIN"/>
    <property type="match status" value="1"/>
</dbReference>
<dbReference type="EMBL" id="BARW01019248">
    <property type="protein sequence ID" value="GAI93132.1"/>
    <property type="molecule type" value="Genomic_DNA"/>
</dbReference>
<feature type="non-terminal residue" evidence="3">
    <location>
        <position position="1"/>
    </location>
</feature>
<sequence length="172" mass="19881">TRTMFYSCLGIKPSIFKSVVENITKTDSSKDKNGWYHDWDEGIAAAVEEKKPLLVDFYTDWCKWCKVMDEETFSDSEVEKILTSNWVTIKINAEDRNSSGTFKDQTLPYNRLALAFGVNAFPSYLFIDKDGEPVTVVSGYRPKEQFVPVLDYFINELYKKGIYLDKYIESNS</sequence>
<gene>
    <name evidence="3" type="ORF">S12H4_32784</name>
</gene>
<dbReference type="PANTHER" id="PTHR15337">
    <property type="entry name" value="ANTERIOR GRADIENT PROTEIN-RELATED"/>
    <property type="match status" value="1"/>
</dbReference>
<feature type="domain" description="Thioredoxin" evidence="2">
    <location>
        <begin position="14"/>
        <end position="155"/>
    </location>
</feature>
<accession>X1SJC0</accession>
<dbReference type="Gene3D" id="3.40.30.10">
    <property type="entry name" value="Glutaredoxin"/>
    <property type="match status" value="1"/>
</dbReference>